<evidence type="ECO:0000256" key="16">
    <source>
        <dbReference type="ARBA" id="ARBA00042798"/>
    </source>
</evidence>
<sequence length="141" mass="15936">MNQLVKTIFKAGALIFDAQHRVLAVHKRGKPPNEYIVPGGKIECGETDEDALRRELFEELNVGVLSVIPYDEFQAKAIYEDALLVMRTYFVRIESVPVAGSEIDHFVWLDAHFKTSGYQFASILGQQILPRLLAEGYLRSP</sequence>
<dbReference type="PANTHER" id="PTHR47707">
    <property type="entry name" value="8-OXO-DGTP DIPHOSPHATASE"/>
    <property type="match status" value="1"/>
</dbReference>
<dbReference type="GO" id="GO:0035539">
    <property type="term" value="F:8-oxo-7,8-dihydrodeoxyguanosine triphosphate pyrophosphatase activity"/>
    <property type="evidence" value="ECO:0007669"/>
    <property type="project" value="UniProtKB-EC"/>
</dbReference>
<dbReference type="PROSITE" id="PS00893">
    <property type="entry name" value="NUDIX_BOX"/>
    <property type="match status" value="1"/>
</dbReference>
<dbReference type="Gene3D" id="3.90.79.10">
    <property type="entry name" value="Nucleoside Triphosphate Pyrophosphohydrolase"/>
    <property type="match status" value="1"/>
</dbReference>
<proteinExistence type="inferred from homology"/>
<evidence type="ECO:0000256" key="4">
    <source>
        <dbReference type="ARBA" id="ARBA00022705"/>
    </source>
</evidence>
<keyword evidence="4" id="KW-0235">DNA replication</keyword>
<dbReference type="InterPro" id="IPR015797">
    <property type="entry name" value="NUDIX_hydrolase-like_dom_sf"/>
</dbReference>
<comment type="cofactor">
    <cofactor evidence="1">
        <name>Mg(2+)</name>
        <dbReference type="ChEBI" id="CHEBI:18420"/>
    </cofactor>
</comment>
<dbReference type="OrthoDB" id="9810648at2"/>
<evidence type="ECO:0000256" key="8">
    <source>
        <dbReference type="ARBA" id="ARBA00022842"/>
    </source>
</evidence>
<dbReference type="Proteomes" id="UP000054921">
    <property type="component" value="Unassembled WGS sequence"/>
</dbReference>
<keyword evidence="22" id="KW-1185">Reference proteome</keyword>
<evidence type="ECO:0000256" key="9">
    <source>
        <dbReference type="ARBA" id="ARBA00023204"/>
    </source>
</evidence>
<comment type="catalytic activity">
    <reaction evidence="11">
        <text>8-oxo-GTP + H2O = 8-oxo-GMP + diphosphate + H(+)</text>
        <dbReference type="Rhea" id="RHEA:67616"/>
        <dbReference type="ChEBI" id="CHEBI:15377"/>
        <dbReference type="ChEBI" id="CHEBI:15378"/>
        <dbReference type="ChEBI" id="CHEBI:33019"/>
        <dbReference type="ChEBI" id="CHEBI:143553"/>
        <dbReference type="ChEBI" id="CHEBI:145694"/>
    </reaction>
</comment>
<dbReference type="PROSITE" id="PS51462">
    <property type="entry name" value="NUDIX"/>
    <property type="match status" value="1"/>
</dbReference>
<accession>A0A0W0SB20</accession>
<dbReference type="GO" id="GO:0006260">
    <property type="term" value="P:DNA replication"/>
    <property type="evidence" value="ECO:0007669"/>
    <property type="project" value="UniProtKB-KW"/>
</dbReference>
<dbReference type="InterPro" id="IPR047127">
    <property type="entry name" value="MutT-like"/>
</dbReference>
<dbReference type="GO" id="GO:0006281">
    <property type="term" value="P:DNA repair"/>
    <property type="evidence" value="ECO:0007669"/>
    <property type="project" value="UniProtKB-KW"/>
</dbReference>
<dbReference type="EC" id="3.6.1.55" evidence="12"/>
<keyword evidence="5" id="KW-0479">Metal-binding</keyword>
<comment type="similarity">
    <text evidence="2 17">Belongs to the Nudix hydrolase family.</text>
</comment>
<evidence type="ECO:0000256" key="5">
    <source>
        <dbReference type="ARBA" id="ARBA00022723"/>
    </source>
</evidence>
<evidence type="ECO:0000256" key="1">
    <source>
        <dbReference type="ARBA" id="ARBA00001946"/>
    </source>
</evidence>
<evidence type="ECO:0000313" key="20">
    <source>
        <dbReference type="EMBL" id="VEB38772.1"/>
    </source>
</evidence>
<dbReference type="STRING" id="28084.Lche_2273"/>
<evidence type="ECO:0000256" key="10">
    <source>
        <dbReference type="ARBA" id="ARBA00035861"/>
    </source>
</evidence>
<evidence type="ECO:0000256" key="3">
    <source>
        <dbReference type="ARBA" id="ARBA00022457"/>
    </source>
</evidence>
<evidence type="ECO:0000256" key="11">
    <source>
        <dbReference type="ARBA" id="ARBA00036904"/>
    </source>
</evidence>
<dbReference type="PANTHER" id="PTHR47707:SF1">
    <property type="entry name" value="NUDIX HYDROLASE FAMILY PROTEIN"/>
    <property type="match status" value="1"/>
</dbReference>
<feature type="domain" description="Nudix hydrolase" evidence="18">
    <location>
        <begin position="6"/>
        <end position="134"/>
    </location>
</feature>
<evidence type="ECO:0000256" key="12">
    <source>
        <dbReference type="ARBA" id="ARBA00038905"/>
    </source>
</evidence>
<evidence type="ECO:0000313" key="19">
    <source>
        <dbReference type="EMBL" id="KTC80253.1"/>
    </source>
</evidence>
<dbReference type="GO" id="GO:0044716">
    <property type="term" value="F:8-oxo-GDP phosphatase activity"/>
    <property type="evidence" value="ECO:0007669"/>
    <property type="project" value="TreeGrafter"/>
</dbReference>
<evidence type="ECO:0000256" key="15">
    <source>
        <dbReference type="ARBA" id="ARBA00041979"/>
    </source>
</evidence>
<dbReference type="Pfam" id="PF00293">
    <property type="entry name" value="NUDIX"/>
    <property type="match status" value="1"/>
</dbReference>
<evidence type="ECO:0000256" key="17">
    <source>
        <dbReference type="RuleBase" id="RU003476"/>
    </source>
</evidence>
<dbReference type="InterPro" id="IPR000086">
    <property type="entry name" value="NUDIX_hydrolase_dom"/>
</dbReference>
<dbReference type="EMBL" id="LNXW01000013">
    <property type="protein sequence ID" value="KTC80253.1"/>
    <property type="molecule type" value="Genomic_DNA"/>
</dbReference>
<reference evidence="19 21" key="1">
    <citation type="submission" date="2015-11" db="EMBL/GenBank/DDBJ databases">
        <title>Genomic analysis of 38 Legionella species identifies large and diverse effector repertoires.</title>
        <authorList>
            <person name="Burstein D."/>
            <person name="Amaro F."/>
            <person name="Zusman T."/>
            <person name="Lifshitz Z."/>
            <person name="Cohen O."/>
            <person name="Gilbert J.A."/>
            <person name="Pupko T."/>
            <person name="Shuman H.A."/>
            <person name="Segal G."/>
        </authorList>
    </citation>
    <scope>NUCLEOTIDE SEQUENCE [LARGE SCALE GENOMIC DNA]</scope>
    <source>
        <strain evidence="19 21">ORW</strain>
    </source>
</reference>
<name>A0A0W0SB20_9GAMM</name>
<evidence type="ECO:0000313" key="21">
    <source>
        <dbReference type="Proteomes" id="UP000054921"/>
    </source>
</evidence>
<evidence type="ECO:0000259" key="18">
    <source>
        <dbReference type="PROSITE" id="PS51462"/>
    </source>
</evidence>
<keyword evidence="7 17" id="KW-0378">Hydrolase</keyword>
<keyword evidence="6" id="KW-0227">DNA damage</keyword>
<reference evidence="20 22" key="2">
    <citation type="submission" date="2018-12" db="EMBL/GenBank/DDBJ databases">
        <authorList>
            <consortium name="Pathogen Informatics"/>
        </authorList>
    </citation>
    <scope>NUCLEOTIDE SEQUENCE [LARGE SCALE GENOMIC DNA]</scope>
    <source>
        <strain evidence="20 22">NCTC11976</strain>
    </source>
</reference>
<keyword evidence="9" id="KW-0234">DNA repair</keyword>
<protein>
    <recommendedName>
        <fullName evidence="13">8-oxo-dGTP diphosphatase</fullName>
        <ecNumber evidence="12">3.6.1.55</ecNumber>
    </recommendedName>
    <alternativeName>
        <fullName evidence="16">7,8-dihydro-8-oxoguanine-triphosphatase</fullName>
    </alternativeName>
    <alternativeName>
        <fullName evidence="15">Mutator protein MutT</fullName>
    </alternativeName>
    <alternativeName>
        <fullName evidence="14">dGTP pyrophosphohydrolase</fullName>
    </alternativeName>
</protein>
<dbReference type="InterPro" id="IPR020084">
    <property type="entry name" value="NUDIX_hydrolase_CS"/>
</dbReference>
<dbReference type="PATRIC" id="fig|28084.5.peg.2463"/>
<keyword evidence="8" id="KW-0460">Magnesium</keyword>
<gene>
    <name evidence="19" type="primary">mutT_2</name>
    <name evidence="19" type="ORF">Lche_2273</name>
    <name evidence="20" type="ORF">NCTC11976_02908</name>
</gene>
<dbReference type="RefSeq" id="WP_051544394.1">
    <property type="nucleotide sequence ID" value="NZ_CAAAIT010000001.1"/>
</dbReference>
<dbReference type="SUPFAM" id="SSF55811">
    <property type="entry name" value="Nudix"/>
    <property type="match status" value="1"/>
</dbReference>
<dbReference type="PRINTS" id="PR00502">
    <property type="entry name" value="NUDIXFAMILY"/>
</dbReference>
<dbReference type="GO" id="GO:0046872">
    <property type="term" value="F:metal ion binding"/>
    <property type="evidence" value="ECO:0007669"/>
    <property type="project" value="UniProtKB-KW"/>
</dbReference>
<dbReference type="EMBL" id="LR134173">
    <property type="protein sequence ID" value="VEB38772.1"/>
    <property type="molecule type" value="Genomic_DNA"/>
</dbReference>
<evidence type="ECO:0000256" key="2">
    <source>
        <dbReference type="ARBA" id="ARBA00005582"/>
    </source>
</evidence>
<comment type="catalytic activity">
    <reaction evidence="10">
        <text>8-oxo-dGTP + H2O = 8-oxo-dGMP + diphosphate + H(+)</text>
        <dbReference type="Rhea" id="RHEA:31575"/>
        <dbReference type="ChEBI" id="CHEBI:15377"/>
        <dbReference type="ChEBI" id="CHEBI:15378"/>
        <dbReference type="ChEBI" id="CHEBI:33019"/>
        <dbReference type="ChEBI" id="CHEBI:63224"/>
        <dbReference type="ChEBI" id="CHEBI:77896"/>
        <dbReference type="EC" id="3.6.1.55"/>
    </reaction>
</comment>
<evidence type="ECO:0000256" key="7">
    <source>
        <dbReference type="ARBA" id="ARBA00022801"/>
    </source>
</evidence>
<keyword evidence="3" id="KW-0515">Mutator protein</keyword>
<dbReference type="GO" id="GO:0008413">
    <property type="term" value="F:8-oxo-7,8-dihydroguanosine triphosphate pyrophosphatase activity"/>
    <property type="evidence" value="ECO:0007669"/>
    <property type="project" value="TreeGrafter"/>
</dbReference>
<evidence type="ECO:0000256" key="6">
    <source>
        <dbReference type="ARBA" id="ARBA00022763"/>
    </source>
</evidence>
<evidence type="ECO:0000256" key="13">
    <source>
        <dbReference type="ARBA" id="ARBA00040794"/>
    </source>
</evidence>
<dbReference type="AlphaFoldDB" id="A0A0W0SB20"/>
<evidence type="ECO:0000256" key="14">
    <source>
        <dbReference type="ARBA" id="ARBA00041592"/>
    </source>
</evidence>
<dbReference type="GO" id="GO:0044715">
    <property type="term" value="F:8-oxo-dGDP phosphatase activity"/>
    <property type="evidence" value="ECO:0007669"/>
    <property type="project" value="TreeGrafter"/>
</dbReference>
<organism evidence="19 21">
    <name type="scientific">Legionella cherrii</name>
    <dbReference type="NCBI Taxonomy" id="28084"/>
    <lineage>
        <taxon>Bacteria</taxon>
        <taxon>Pseudomonadati</taxon>
        <taxon>Pseudomonadota</taxon>
        <taxon>Gammaproteobacteria</taxon>
        <taxon>Legionellales</taxon>
        <taxon>Legionellaceae</taxon>
        <taxon>Legionella</taxon>
    </lineage>
</organism>
<evidence type="ECO:0000313" key="22">
    <source>
        <dbReference type="Proteomes" id="UP000277577"/>
    </source>
</evidence>
<dbReference type="InterPro" id="IPR020476">
    <property type="entry name" value="Nudix_hydrolase"/>
</dbReference>
<dbReference type="Proteomes" id="UP000277577">
    <property type="component" value="Chromosome"/>
</dbReference>
<dbReference type="CDD" id="cd04690">
    <property type="entry name" value="NUDIX_Hydrolase"/>
    <property type="match status" value="1"/>
</dbReference>